<accession>A0A9P1BZM0</accession>
<dbReference type="AlphaFoldDB" id="A0A9P1BZM0"/>
<gene>
    <name evidence="1" type="ORF">C1SCF055_LOCUS9896</name>
</gene>
<evidence type="ECO:0000313" key="3">
    <source>
        <dbReference type="Proteomes" id="UP001152797"/>
    </source>
</evidence>
<proteinExistence type="predicted"/>
<sequence>MAGGALTALCYACCPFLSDATAWRIEVLSPREALALSVTVLLAIAALLFRLASGQNIQVELTRWSKEDWRESICLVTQVGIEYTGDCNLHDDRLPFDYGKWPPVKKSNAEAPDYDYAECPKALTCSAESPAVPELAVLTAPPRQGINMPRYNLAVTLAMVQRGQGA</sequence>
<keyword evidence="3" id="KW-1185">Reference proteome</keyword>
<dbReference type="EMBL" id="CAMXCT030000689">
    <property type="protein sequence ID" value="CAL4769480.1"/>
    <property type="molecule type" value="Genomic_DNA"/>
</dbReference>
<dbReference type="Proteomes" id="UP001152797">
    <property type="component" value="Unassembled WGS sequence"/>
</dbReference>
<evidence type="ECO:0000313" key="2">
    <source>
        <dbReference type="EMBL" id="CAL1135543.1"/>
    </source>
</evidence>
<evidence type="ECO:0000313" key="1">
    <source>
        <dbReference type="EMBL" id="CAI3982168.1"/>
    </source>
</evidence>
<dbReference type="EMBL" id="CAMXCT020000689">
    <property type="protein sequence ID" value="CAL1135543.1"/>
    <property type="molecule type" value="Genomic_DNA"/>
</dbReference>
<organism evidence="1">
    <name type="scientific">Cladocopium goreaui</name>
    <dbReference type="NCBI Taxonomy" id="2562237"/>
    <lineage>
        <taxon>Eukaryota</taxon>
        <taxon>Sar</taxon>
        <taxon>Alveolata</taxon>
        <taxon>Dinophyceae</taxon>
        <taxon>Suessiales</taxon>
        <taxon>Symbiodiniaceae</taxon>
        <taxon>Cladocopium</taxon>
    </lineage>
</organism>
<reference evidence="2" key="2">
    <citation type="submission" date="2024-04" db="EMBL/GenBank/DDBJ databases">
        <authorList>
            <person name="Chen Y."/>
            <person name="Shah S."/>
            <person name="Dougan E. K."/>
            <person name="Thang M."/>
            <person name="Chan C."/>
        </authorList>
    </citation>
    <scope>NUCLEOTIDE SEQUENCE [LARGE SCALE GENOMIC DNA]</scope>
</reference>
<protein>
    <submittedName>
        <fullName evidence="1">Uncharacterized protein</fullName>
    </submittedName>
</protein>
<reference evidence="1" key="1">
    <citation type="submission" date="2022-10" db="EMBL/GenBank/DDBJ databases">
        <authorList>
            <person name="Chen Y."/>
            <person name="Dougan E. K."/>
            <person name="Chan C."/>
            <person name="Rhodes N."/>
            <person name="Thang M."/>
        </authorList>
    </citation>
    <scope>NUCLEOTIDE SEQUENCE</scope>
</reference>
<comment type="caution">
    <text evidence="1">The sequence shown here is derived from an EMBL/GenBank/DDBJ whole genome shotgun (WGS) entry which is preliminary data.</text>
</comment>
<name>A0A9P1BZM0_9DINO</name>
<dbReference type="OrthoDB" id="418893at2759"/>
<dbReference type="EMBL" id="CAMXCT010000689">
    <property type="protein sequence ID" value="CAI3982168.1"/>
    <property type="molecule type" value="Genomic_DNA"/>
</dbReference>